<dbReference type="Proteomes" id="UP000075714">
    <property type="component" value="Unassembled WGS sequence"/>
</dbReference>
<name>A0A150H1N5_GONPE</name>
<sequence length="113" mass="11650">MQDDASHRTRNRTNGALDASTTPYTGTSVPGYVPGQSTSAVSFNWQPLTAVSGNERWGGFFTVPSPPVSGGSPVTYTTALPATAPGTTVFACAGCADNDRNRGYNFGAVSLSV</sequence>
<protein>
    <submittedName>
        <fullName evidence="2">Uncharacterized protein</fullName>
    </submittedName>
</protein>
<evidence type="ECO:0000313" key="3">
    <source>
        <dbReference type="Proteomes" id="UP000075714"/>
    </source>
</evidence>
<gene>
    <name evidence="2" type="ORF">GPECTOR_2g949</name>
</gene>
<dbReference type="OrthoDB" id="560245at2759"/>
<feature type="compositionally biased region" description="Polar residues" evidence="1">
    <location>
        <begin position="19"/>
        <end position="28"/>
    </location>
</feature>
<dbReference type="AlphaFoldDB" id="A0A150H1N5"/>
<accession>A0A150H1N5</accession>
<organism evidence="2 3">
    <name type="scientific">Gonium pectorale</name>
    <name type="common">Green alga</name>
    <dbReference type="NCBI Taxonomy" id="33097"/>
    <lineage>
        <taxon>Eukaryota</taxon>
        <taxon>Viridiplantae</taxon>
        <taxon>Chlorophyta</taxon>
        <taxon>core chlorophytes</taxon>
        <taxon>Chlorophyceae</taxon>
        <taxon>CS clade</taxon>
        <taxon>Chlamydomonadales</taxon>
        <taxon>Volvocaceae</taxon>
        <taxon>Gonium</taxon>
    </lineage>
</organism>
<feature type="region of interest" description="Disordered" evidence="1">
    <location>
        <begin position="1"/>
        <end position="31"/>
    </location>
</feature>
<keyword evidence="3" id="KW-1185">Reference proteome</keyword>
<evidence type="ECO:0000256" key="1">
    <source>
        <dbReference type="SAM" id="MobiDB-lite"/>
    </source>
</evidence>
<comment type="caution">
    <text evidence="2">The sequence shown here is derived from an EMBL/GenBank/DDBJ whole genome shotgun (WGS) entry which is preliminary data.</text>
</comment>
<proteinExistence type="predicted"/>
<dbReference type="EMBL" id="LSYV01000003">
    <property type="protein sequence ID" value="KXZ56067.1"/>
    <property type="molecule type" value="Genomic_DNA"/>
</dbReference>
<reference evidence="3" key="1">
    <citation type="journal article" date="2016" name="Nat. Commun.">
        <title>The Gonium pectorale genome demonstrates co-option of cell cycle regulation during the evolution of multicellularity.</title>
        <authorList>
            <person name="Hanschen E.R."/>
            <person name="Marriage T.N."/>
            <person name="Ferris P.J."/>
            <person name="Hamaji T."/>
            <person name="Toyoda A."/>
            <person name="Fujiyama A."/>
            <person name="Neme R."/>
            <person name="Noguchi H."/>
            <person name="Minakuchi Y."/>
            <person name="Suzuki M."/>
            <person name="Kawai-Toyooka H."/>
            <person name="Smith D.R."/>
            <person name="Sparks H."/>
            <person name="Anderson J."/>
            <person name="Bakaric R."/>
            <person name="Luria V."/>
            <person name="Karger A."/>
            <person name="Kirschner M.W."/>
            <person name="Durand P.M."/>
            <person name="Michod R.E."/>
            <person name="Nozaki H."/>
            <person name="Olson B.J."/>
        </authorList>
    </citation>
    <scope>NUCLEOTIDE SEQUENCE [LARGE SCALE GENOMIC DNA]</scope>
    <source>
        <strain evidence="3">NIES-2863</strain>
    </source>
</reference>
<evidence type="ECO:0000313" key="2">
    <source>
        <dbReference type="EMBL" id="KXZ56067.1"/>
    </source>
</evidence>